<dbReference type="AlphaFoldDB" id="A0A1J1HIL1"/>
<dbReference type="PANTHER" id="PTHR43191">
    <property type="entry name" value="RRNA METHYLTRANSFERASE 3"/>
    <property type="match status" value="1"/>
</dbReference>
<accession>A0A1J1HIL1</accession>
<dbReference type="GO" id="GO:0032259">
    <property type="term" value="P:methylation"/>
    <property type="evidence" value="ECO:0007669"/>
    <property type="project" value="UniProtKB-KW"/>
</dbReference>
<dbReference type="OrthoDB" id="270651at2759"/>
<reference evidence="4 5" key="1">
    <citation type="submission" date="2015-04" db="EMBL/GenBank/DDBJ databases">
        <authorList>
            <person name="Syromyatnikov M.Y."/>
            <person name="Popov V.N."/>
        </authorList>
    </citation>
    <scope>NUCLEOTIDE SEQUENCE [LARGE SCALE GENOMIC DNA]</scope>
</reference>
<evidence type="ECO:0000313" key="5">
    <source>
        <dbReference type="Proteomes" id="UP000183832"/>
    </source>
</evidence>
<organism evidence="4 5">
    <name type="scientific">Clunio marinus</name>
    <dbReference type="NCBI Taxonomy" id="568069"/>
    <lineage>
        <taxon>Eukaryota</taxon>
        <taxon>Metazoa</taxon>
        <taxon>Ecdysozoa</taxon>
        <taxon>Arthropoda</taxon>
        <taxon>Hexapoda</taxon>
        <taxon>Insecta</taxon>
        <taxon>Pterygota</taxon>
        <taxon>Neoptera</taxon>
        <taxon>Endopterygota</taxon>
        <taxon>Diptera</taxon>
        <taxon>Nematocera</taxon>
        <taxon>Chironomoidea</taxon>
        <taxon>Chironomidae</taxon>
        <taxon>Clunio</taxon>
    </lineage>
</organism>
<keyword evidence="1" id="KW-0489">Methyltransferase</keyword>
<dbReference type="GO" id="GO:0006396">
    <property type="term" value="P:RNA processing"/>
    <property type="evidence" value="ECO:0007669"/>
    <property type="project" value="InterPro"/>
</dbReference>
<dbReference type="InterPro" id="IPR029064">
    <property type="entry name" value="Ribosomal_eL30-like_sf"/>
</dbReference>
<evidence type="ECO:0000313" key="4">
    <source>
        <dbReference type="EMBL" id="CRK86310.1"/>
    </source>
</evidence>
<dbReference type="InterPro" id="IPR051259">
    <property type="entry name" value="rRNA_Methyltransferase"/>
</dbReference>
<dbReference type="Proteomes" id="UP000183832">
    <property type="component" value="Unassembled WGS sequence"/>
</dbReference>
<dbReference type="GO" id="GO:0003723">
    <property type="term" value="F:RNA binding"/>
    <property type="evidence" value="ECO:0007669"/>
    <property type="project" value="InterPro"/>
</dbReference>
<protein>
    <submittedName>
        <fullName evidence="4">CLUMA_CG000130, isoform A</fullName>
    </submittedName>
</protein>
<dbReference type="SUPFAM" id="SSF75217">
    <property type="entry name" value="alpha/beta knot"/>
    <property type="match status" value="1"/>
</dbReference>
<evidence type="ECO:0000256" key="1">
    <source>
        <dbReference type="ARBA" id="ARBA00022603"/>
    </source>
</evidence>
<keyword evidence="5" id="KW-1185">Reference proteome</keyword>
<dbReference type="Gene3D" id="3.30.1330.30">
    <property type="match status" value="1"/>
</dbReference>
<dbReference type="GO" id="GO:0008173">
    <property type="term" value="F:RNA methyltransferase activity"/>
    <property type="evidence" value="ECO:0007669"/>
    <property type="project" value="InterPro"/>
</dbReference>
<dbReference type="PANTHER" id="PTHR43191:SF2">
    <property type="entry name" value="RRNA METHYLTRANSFERASE 3, MITOCHONDRIAL"/>
    <property type="match status" value="1"/>
</dbReference>
<dbReference type="EMBL" id="CVRI01000001">
    <property type="protein sequence ID" value="CRK86310.1"/>
    <property type="molecule type" value="Genomic_DNA"/>
</dbReference>
<name>A0A1J1HIL1_9DIPT</name>
<dbReference type="InterPro" id="IPR029026">
    <property type="entry name" value="tRNA_m1G_MTases_N"/>
</dbReference>
<keyword evidence="2" id="KW-0808">Transferase</keyword>
<feature type="domain" description="tRNA/rRNA methyltransferase SpoU type" evidence="3">
    <location>
        <begin position="168"/>
        <end position="323"/>
    </location>
</feature>
<dbReference type="STRING" id="568069.A0A1J1HIL1"/>
<dbReference type="Gene3D" id="3.40.1280.10">
    <property type="match status" value="1"/>
</dbReference>
<evidence type="ECO:0000259" key="3">
    <source>
        <dbReference type="Pfam" id="PF00588"/>
    </source>
</evidence>
<dbReference type="InterPro" id="IPR029028">
    <property type="entry name" value="Alpha/beta_knot_MTases"/>
</dbReference>
<dbReference type="InterPro" id="IPR001537">
    <property type="entry name" value="SpoU_MeTrfase"/>
</dbReference>
<evidence type="ECO:0000256" key="2">
    <source>
        <dbReference type="ARBA" id="ARBA00022679"/>
    </source>
</evidence>
<gene>
    <name evidence="4" type="ORF">CLUMA_CG000130</name>
</gene>
<dbReference type="Pfam" id="PF00588">
    <property type="entry name" value="SpoU_methylase"/>
    <property type="match status" value="1"/>
</dbReference>
<sequence>MLLSTKIFRFSRYLSTTTRVWSQQLKSEEKVKDSGKIHQKEKDPNIIFHKPLNINFTKLPLKSKELSKLIFLEIKKTLKRQDQIIVEGNQLIKEAIQSNIKLNYLLFSHVDKITDIVNVMGTNTKHVNFLKAPQHDLTFYSVLTTCPGVIGIFDKPKEIQPKTNPLPITIICDNLREPNNLGSVIRLANALPVTKVLLPKGNADPWDVKAIRGSSGSIFYIPTEHSLEWKQIEEDQTIDDSIILIADNNASKYPSNSILCYDKIPKELIENKQIYVLLGGETHGISEEAKDFAFKRNWKVIHIPIDSIVDSLNTSNALAIILFELRRMLSNSY</sequence>
<proteinExistence type="predicted"/>